<dbReference type="Proteomes" id="UP000448575">
    <property type="component" value="Unassembled WGS sequence"/>
</dbReference>
<protein>
    <recommendedName>
        <fullName evidence="4">Lipoprotein</fullName>
    </recommendedName>
</protein>
<dbReference type="RefSeq" id="WP_161025070.1">
    <property type="nucleotide sequence ID" value="NZ_WWCJ01000005.1"/>
</dbReference>
<accession>A0A6N9HGW0</accession>
<evidence type="ECO:0000313" key="3">
    <source>
        <dbReference type="Proteomes" id="UP000448575"/>
    </source>
</evidence>
<keyword evidence="1" id="KW-0732">Signal</keyword>
<comment type="caution">
    <text evidence="2">The sequence shown here is derived from an EMBL/GenBank/DDBJ whole genome shotgun (WGS) entry which is preliminary data.</text>
</comment>
<organism evidence="2 3">
    <name type="scientific">Pseudoduganella guangdongensis</name>
    <dbReference type="NCBI Taxonomy" id="2692179"/>
    <lineage>
        <taxon>Bacteria</taxon>
        <taxon>Pseudomonadati</taxon>
        <taxon>Pseudomonadota</taxon>
        <taxon>Betaproteobacteria</taxon>
        <taxon>Burkholderiales</taxon>
        <taxon>Oxalobacteraceae</taxon>
        <taxon>Telluria group</taxon>
        <taxon>Pseudoduganella</taxon>
    </lineage>
</organism>
<keyword evidence="3" id="KW-1185">Reference proteome</keyword>
<dbReference type="PROSITE" id="PS51257">
    <property type="entry name" value="PROKAR_LIPOPROTEIN"/>
    <property type="match status" value="1"/>
</dbReference>
<gene>
    <name evidence="2" type="ORF">GTP41_08110</name>
</gene>
<evidence type="ECO:0008006" key="4">
    <source>
        <dbReference type="Google" id="ProtNLM"/>
    </source>
</evidence>
<name>A0A6N9HGW0_9BURK</name>
<evidence type="ECO:0000256" key="1">
    <source>
        <dbReference type="SAM" id="SignalP"/>
    </source>
</evidence>
<feature type="signal peptide" evidence="1">
    <location>
        <begin position="1"/>
        <end position="17"/>
    </location>
</feature>
<dbReference type="EMBL" id="WWCJ01000005">
    <property type="protein sequence ID" value="MYN02065.1"/>
    <property type="molecule type" value="Genomic_DNA"/>
</dbReference>
<evidence type="ECO:0000313" key="2">
    <source>
        <dbReference type="EMBL" id="MYN02065.1"/>
    </source>
</evidence>
<dbReference type="AlphaFoldDB" id="A0A6N9HGW0"/>
<reference evidence="2 3" key="1">
    <citation type="submission" date="2019-12" db="EMBL/GenBank/DDBJ databases">
        <title>Novel species isolated from a subtropical stream in China.</title>
        <authorList>
            <person name="Lu H."/>
        </authorList>
    </citation>
    <scope>NUCLEOTIDE SEQUENCE [LARGE SCALE GENOMIC DNA]</scope>
    <source>
        <strain evidence="2 3">DS3</strain>
    </source>
</reference>
<proteinExistence type="predicted"/>
<feature type="chain" id="PRO_5027045438" description="Lipoprotein" evidence="1">
    <location>
        <begin position="18"/>
        <end position="265"/>
    </location>
</feature>
<sequence>MKRYLCLLLCLLLAACASNPRLKEVRSLADEAPALAAFSDLSQRFRDTYQRAQPYLSSAAAQREEAIDRKRRDAYPDFIALQAAAATYLRALGALAGGATFHYGDQVKQLAEGVKAWPDTGLSDRHVNAYSALVRLLLRASTGRAQDQALQAMLREGGEPLQGTLDAMHTLLRYFNKQHDNEQRIVLGMLEVEIPYADAPRDRLLAALARAHQQEKVREYRLLGLRHTLAAQHIEQMRARHAALLQGLDPQPAAAPPATLQGAQP</sequence>